<dbReference type="Proteomes" id="UP001203607">
    <property type="component" value="Unassembled WGS sequence"/>
</dbReference>
<dbReference type="Gene3D" id="2.120.10.30">
    <property type="entry name" value="TolB, C-terminal domain"/>
    <property type="match status" value="1"/>
</dbReference>
<evidence type="ECO:0000313" key="2">
    <source>
        <dbReference type="EMBL" id="MCL6274409.1"/>
    </source>
</evidence>
<feature type="domain" description="SMP-30/Gluconolactonase/LRE-like region" evidence="1">
    <location>
        <begin position="34"/>
        <end position="188"/>
    </location>
</feature>
<keyword evidence="3" id="KW-1185">Reference proteome</keyword>
<name>A0ABT0PSP5_9FLAO</name>
<proteinExistence type="predicted"/>
<protein>
    <submittedName>
        <fullName evidence="2">SMP-30/gluconolactonase/LRE family protein</fullName>
    </submittedName>
</protein>
<evidence type="ECO:0000259" key="1">
    <source>
        <dbReference type="Pfam" id="PF08450"/>
    </source>
</evidence>
<accession>A0ABT0PSP5</accession>
<dbReference type="Pfam" id="PF08450">
    <property type="entry name" value="SGL"/>
    <property type="match status" value="1"/>
</dbReference>
<sequence>MRTLALLLLLIPLKNLGQNNVQIVTLPFESNLIPEGIAVDSDNERIFINSIKHSKIVQSDFEGRDHSNFIQPGEFGYLQGFGMTIAKDTLYALGNMLPKSTNRSILLLLDKNTGKHIRSYTLKDAGFVYLNDIAISHMGDIYITDSESSDIYTIDAKTNQLRVFVSLEDLKHSNGIAISEDGTYLYFASYTTGIRVLHIPSKSLVNQPNNYKGIDGLKFHNKTLIGIVNGRRDFTLNGIYQYQLSPDLNEITQAEKFASFENEADLPTTFDILNDRMYYVSDSQLRNLDQETNSIMDASKLKSYQLVIRSLKNN</sequence>
<dbReference type="EMBL" id="JAMFMA010000002">
    <property type="protein sequence ID" value="MCL6274409.1"/>
    <property type="molecule type" value="Genomic_DNA"/>
</dbReference>
<dbReference type="InterPro" id="IPR011042">
    <property type="entry name" value="6-blade_b-propeller_TolB-like"/>
</dbReference>
<evidence type="ECO:0000313" key="3">
    <source>
        <dbReference type="Proteomes" id="UP001203607"/>
    </source>
</evidence>
<dbReference type="InterPro" id="IPR013658">
    <property type="entry name" value="SGL"/>
</dbReference>
<gene>
    <name evidence="2" type="ORF">M3P19_10330</name>
</gene>
<dbReference type="SUPFAM" id="SSF63829">
    <property type="entry name" value="Calcium-dependent phosphotriesterase"/>
    <property type="match status" value="1"/>
</dbReference>
<organism evidence="2 3">
    <name type="scientific">Flagellimonas spongiicola</name>
    <dbReference type="NCBI Taxonomy" id="2942208"/>
    <lineage>
        <taxon>Bacteria</taxon>
        <taxon>Pseudomonadati</taxon>
        <taxon>Bacteroidota</taxon>
        <taxon>Flavobacteriia</taxon>
        <taxon>Flavobacteriales</taxon>
        <taxon>Flavobacteriaceae</taxon>
        <taxon>Flagellimonas</taxon>
    </lineage>
</organism>
<reference evidence="2 3" key="1">
    <citation type="submission" date="2022-05" db="EMBL/GenBank/DDBJ databases">
        <authorList>
            <person name="Park J.-S."/>
        </authorList>
    </citation>
    <scope>NUCLEOTIDE SEQUENCE [LARGE SCALE GENOMIC DNA]</scope>
    <source>
        <strain evidence="2 3">2012CJ35-5</strain>
    </source>
</reference>
<dbReference type="RefSeq" id="WP_249657589.1">
    <property type="nucleotide sequence ID" value="NZ_JAMFMA010000002.1"/>
</dbReference>
<comment type="caution">
    <text evidence="2">The sequence shown here is derived from an EMBL/GenBank/DDBJ whole genome shotgun (WGS) entry which is preliminary data.</text>
</comment>